<evidence type="ECO:0000256" key="2">
    <source>
        <dbReference type="ARBA" id="ARBA00022475"/>
    </source>
</evidence>
<dbReference type="EMBL" id="VIAQ01000008">
    <property type="protein sequence ID" value="TQD27684.1"/>
    <property type="molecule type" value="Genomic_DNA"/>
</dbReference>
<organism evidence="7 8">
    <name type="scientific">Methanolobus vulcani</name>
    <dbReference type="NCBI Taxonomy" id="38026"/>
    <lineage>
        <taxon>Archaea</taxon>
        <taxon>Methanobacteriati</taxon>
        <taxon>Methanobacteriota</taxon>
        <taxon>Stenosarchaea group</taxon>
        <taxon>Methanomicrobia</taxon>
        <taxon>Methanosarcinales</taxon>
        <taxon>Methanosarcinaceae</taxon>
        <taxon>Methanolobus</taxon>
    </lineage>
</organism>
<proteinExistence type="predicted"/>
<evidence type="ECO:0000256" key="4">
    <source>
        <dbReference type="ARBA" id="ARBA00022989"/>
    </source>
</evidence>
<keyword evidence="4 6" id="KW-1133">Transmembrane helix</keyword>
<accession>A0A7Z8P268</accession>
<evidence type="ECO:0000256" key="1">
    <source>
        <dbReference type="ARBA" id="ARBA00004651"/>
    </source>
</evidence>
<feature type="non-terminal residue" evidence="7">
    <location>
        <position position="431"/>
    </location>
</feature>
<dbReference type="PANTHER" id="PTHR30250:SF11">
    <property type="entry name" value="O-ANTIGEN TRANSPORTER-RELATED"/>
    <property type="match status" value="1"/>
</dbReference>
<dbReference type="InterPro" id="IPR002797">
    <property type="entry name" value="Polysacc_synth"/>
</dbReference>
<keyword evidence="2" id="KW-1003">Cell membrane</keyword>
<dbReference type="GO" id="GO:0005886">
    <property type="term" value="C:plasma membrane"/>
    <property type="evidence" value="ECO:0007669"/>
    <property type="project" value="UniProtKB-SubCell"/>
</dbReference>
<dbReference type="Proteomes" id="UP000319335">
    <property type="component" value="Unassembled WGS sequence"/>
</dbReference>
<feature type="transmembrane region" description="Helical" evidence="6">
    <location>
        <begin position="251"/>
        <end position="272"/>
    </location>
</feature>
<keyword evidence="5 6" id="KW-0472">Membrane</keyword>
<feature type="transmembrane region" description="Helical" evidence="6">
    <location>
        <begin position="350"/>
        <end position="369"/>
    </location>
</feature>
<dbReference type="OrthoDB" id="19148at2157"/>
<dbReference type="PANTHER" id="PTHR30250">
    <property type="entry name" value="PST FAMILY PREDICTED COLANIC ACID TRANSPORTER"/>
    <property type="match status" value="1"/>
</dbReference>
<evidence type="ECO:0000313" key="8">
    <source>
        <dbReference type="Proteomes" id="UP000319335"/>
    </source>
</evidence>
<protein>
    <submittedName>
        <fullName evidence="7">Flippase</fullName>
    </submittedName>
</protein>
<name>A0A7Z8P268_9EURY</name>
<evidence type="ECO:0000256" key="6">
    <source>
        <dbReference type="SAM" id="Phobius"/>
    </source>
</evidence>
<comment type="subcellular location">
    <subcellularLocation>
        <location evidence="1">Cell membrane</location>
        <topology evidence="1">Multi-pass membrane protein</topology>
    </subcellularLocation>
</comment>
<dbReference type="CDD" id="cd13128">
    <property type="entry name" value="MATE_Wzx_like"/>
    <property type="match status" value="1"/>
</dbReference>
<feature type="transmembrane region" description="Helical" evidence="6">
    <location>
        <begin position="375"/>
        <end position="394"/>
    </location>
</feature>
<evidence type="ECO:0000256" key="3">
    <source>
        <dbReference type="ARBA" id="ARBA00022692"/>
    </source>
</evidence>
<evidence type="ECO:0000313" key="7">
    <source>
        <dbReference type="EMBL" id="TQD27684.1"/>
    </source>
</evidence>
<dbReference type="Pfam" id="PF01943">
    <property type="entry name" value="Polysacc_synt"/>
    <property type="match status" value="1"/>
</dbReference>
<sequence length="431" mass="48712">MLKNTSIVIIGNILFKLISLFVTIILARYLGIADFGKYSFIYAYTAFFGILTDLGIQTILVREMSQDYSKSSLIFGNSYVIKLIFTVMAIIVSIICIFFLPYPITTKILVSIASFNLLFASLSNLYGTIFQTNLKMEYTVIPKLLSRISSAVIILYIIMIKGSLLQIIIAILFSEVIRLLASYLFSRKYINLQIGLNLQLWKNILKNAIPIAFFNVIWIFYYQVDILMLSFIKGDVSVGLYSAATKLNEPIGFFVEASIITLFPVMSSLAVTSNEKLKYIYINGLRYIVIFMLLVAVVATILSDNLIHFIYGEQFSNSADVFIILIWSLVFISMNSFLSHFLISIDNQKAVAKIYFISAAINIFLNYVLIPTYDYGGAAFATLITNIILLFLNYNTCSSKFTKASLTSIFIKPFIGIAFTILFTFFFSELN</sequence>
<keyword evidence="3 6" id="KW-0812">Transmembrane</keyword>
<comment type="caution">
    <text evidence="7">The sequence shown here is derived from an EMBL/GenBank/DDBJ whole genome shotgun (WGS) entry which is preliminary data.</text>
</comment>
<feature type="transmembrane region" description="Helical" evidence="6">
    <location>
        <begin position="322"/>
        <end position="343"/>
    </location>
</feature>
<feature type="transmembrane region" description="Helical" evidence="6">
    <location>
        <begin position="138"/>
        <end position="158"/>
    </location>
</feature>
<gene>
    <name evidence="7" type="ORF">FKV42_03245</name>
</gene>
<feature type="transmembrane region" description="Helical" evidence="6">
    <location>
        <begin position="284"/>
        <end position="302"/>
    </location>
</feature>
<dbReference type="InterPro" id="IPR050833">
    <property type="entry name" value="Poly_Biosynth_Transport"/>
</dbReference>
<feature type="transmembrane region" description="Helical" evidence="6">
    <location>
        <begin position="207"/>
        <end position="231"/>
    </location>
</feature>
<feature type="transmembrane region" description="Helical" evidence="6">
    <location>
        <begin position="7"/>
        <end position="29"/>
    </location>
</feature>
<reference evidence="7 8" key="1">
    <citation type="submission" date="2019-06" db="EMBL/GenBank/DDBJ databases">
        <title>Draft genome sequence of Methanolobus vulcani B1d.</title>
        <authorList>
            <person name="Creighbaum A.J."/>
            <person name="Ticak T."/>
            <person name="Hariraju D."/>
            <person name="Arivett B.A."/>
            <person name="Ferguson D.J.Jr."/>
        </authorList>
    </citation>
    <scope>NUCLEOTIDE SEQUENCE [LARGE SCALE GENOMIC DNA]</scope>
    <source>
        <strain evidence="7 8">B1d</strain>
    </source>
</reference>
<feature type="transmembrane region" description="Helical" evidence="6">
    <location>
        <begin position="164"/>
        <end position="186"/>
    </location>
</feature>
<evidence type="ECO:0000256" key="5">
    <source>
        <dbReference type="ARBA" id="ARBA00023136"/>
    </source>
</evidence>
<feature type="transmembrane region" description="Helical" evidence="6">
    <location>
        <begin position="406"/>
        <end position="427"/>
    </location>
</feature>
<dbReference type="RefSeq" id="WP_154808814.1">
    <property type="nucleotide sequence ID" value="NZ_VIAQ01000008.1"/>
</dbReference>
<dbReference type="AlphaFoldDB" id="A0A7Z8P268"/>
<feature type="transmembrane region" description="Helical" evidence="6">
    <location>
        <begin position="41"/>
        <end position="60"/>
    </location>
</feature>
<feature type="transmembrane region" description="Helical" evidence="6">
    <location>
        <begin position="108"/>
        <end position="126"/>
    </location>
</feature>
<feature type="transmembrane region" description="Helical" evidence="6">
    <location>
        <begin position="80"/>
        <end position="102"/>
    </location>
</feature>
<keyword evidence="8" id="KW-1185">Reference proteome</keyword>